<comment type="caution">
    <text evidence="1">The sequence shown here is derived from an EMBL/GenBank/DDBJ whole genome shotgun (WGS) entry which is preliminary data.</text>
</comment>
<dbReference type="EMBL" id="PXOG01000038">
    <property type="protein sequence ID" value="RGP79941.1"/>
    <property type="molecule type" value="Genomic_DNA"/>
</dbReference>
<evidence type="ECO:0000313" key="2">
    <source>
        <dbReference type="Proteomes" id="UP000266234"/>
    </source>
</evidence>
<dbReference type="AlphaFoldDB" id="A0A395T5J2"/>
<keyword evidence="2" id="KW-1185">Reference proteome</keyword>
<accession>A0A395T5J2</accession>
<proteinExistence type="predicted"/>
<protein>
    <submittedName>
        <fullName evidence="1">Uncharacterized protein</fullName>
    </submittedName>
</protein>
<name>A0A395T5J2_9HYPO</name>
<dbReference type="Proteomes" id="UP000266234">
    <property type="component" value="Unassembled WGS sequence"/>
</dbReference>
<reference evidence="1 2" key="1">
    <citation type="journal article" date="2018" name="PLoS Pathog.">
        <title>Evolution of structural diversity of trichothecenes, a family of toxins produced by plant pathogenic and entomopathogenic fungi.</title>
        <authorList>
            <person name="Proctor R.H."/>
            <person name="McCormick S.P."/>
            <person name="Kim H.S."/>
            <person name="Cardoza R.E."/>
            <person name="Stanley A.M."/>
            <person name="Lindo L."/>
            <person name="Kelly A."/>
            <person name="Brown D.W."/>
            <person name="Lee T."/>
            <person name="Vaughan M.M."/>
            <person name="Alexander N.J."/>
            <person name="Busman M."/>
            <person name="Gutierrez S."/>
        </authorList>
    </citation>
    <scope>NUCLEOTIDE SEQUENCE [LARGE SCALE GENOMIC DNA]</scope>
    <source>
        <strain evidence="1 2">NRRL 20695</strain>
    </source>
</reference>
<organism evidence="1 2">
    <name type="scientific">Fusarium longipes</name>
    <dbReference type="NCBI Taxonomy" id="694270"/>
    <lineage>
        <taxon>Eukaryota</taxon>
        <taxon>Fungi</taxon>
        <taxon>Dikarya</taxon>
        <taxon>Ascomycota</taxon>
        <taxon>Pezizomycotina</taxon>
        <taxon>Sordariomycetes</taxon>
        <taxon>Hypocreomycetidae</taxon>
        <taxon>Hypocreales</taxon>
        <taxon>Nectriaceae</taxon>
        <taxon>Fusarium</taxon>
    </lineage>
</organism>
<dbReference type="OrthoDB" id="5002989at2759"/>
<evidence type="ECO:0000313" key="1">
    <source>
        <dbReference type="EMBL" id="RGP79941.1"/>
    </source>
</evidence>
<gene>
    <name evidence="1" type="ORF">FLONG3_1885</name>
</gene>
<sequence>MAQNNQTRRQVELDMASILVRTNSVLARTPDDIINSEEMLSVRELSMFIDLSRLENQVEHRNAELEPTIYDWRRFWRLVFRRWNTTHPDNESPQFISDLSSEAAVKVGTLMCHHPPNKTYPGAGSQPKWRQEGADVFLSVSVPKWQGWLDLLWKDSKGKPVKPSIVKLNMELCECLDLAISRYDRCVEDRIEKFNEDCVIATARRRLVHFAKTGTRHEPRILPGDEAPVLVPVVLAGDRADAMARTFAGLKGLRDQRAA</sequence>